<reference evidence="8 9" key="1">
    <citation type="submission" date="2021-03" db="EMBL/GenBank/DDBJ databases">
        <title>Human Oral Microbial Genomes.</title>
        <authorList>
            <person name="Johnston C.D."/>
            <person name="Chen T."/>
            <person name="Dewhirst F.E."/>
        </authorList>
    </citation>
    <scope>NUCLEOTIDE SEQUENCE [LARGE SCALE GENOMIC DNA]</scope>
    <source>
        <strain evidence="8 9">DSMZ 100122</strain>
    </source>
</reference>
<comment type="subunit">
    <text evidence="7">Monomer.</text>
</comment>
<dbReference type="InterPro" id="IPR031322">
    <property type="entry name" value="Shikimate/glucono_kinase"/>
</dbReference>
<evidence type="ECO:0000256" key="7">
    <source>
        <dbReference type="HAMAP-Rule" id="MF_00109"/>
    </source>
</evidence>
<dbReference type="GO" id="GO:0016301">
    <property type="term" value="F:kinase activity"/>
    <property type="evidence" value="ECO:0007669"/>
    <property type="project" value="UniProtKB-KW"/>
</dbReference>
<evidence type="ECO:0000256" key="5">
    <source>
        <dbReference type="ARBA" id="ARBA00022840"/>
    </source>
</evidence>
<comment type="catalytic activity">
    <reaction evidence="7">
        <text>shikimate + ATP = 3-phosphoshikimate + ADP + H(+)</text>
        <dbReference type="Rhea" id="RHEA:13121"/>
        <dbReference type="ChEBI" id="CHEBI:15378"/>
        <dbReference type="ChEBI" id="CHEBI:30616"/>
        <dbReference type="ChEBI" id="CHEBI:36208"/>
        <dbReference type="ChEBI" id="CHEBI:145989"/>
        <dbReference type="ChEBI" id="CHEBI:456216"/>
        <dbReference type="EC" id="2.7.1.71"/>
    </reaction>
</comment>
<keyword evidence="7" id="KW-0460">Magnesium</keyword>
<keyword evidence="5 7" id="KW-0067">ATP-binding</keyword>
<keyword evidence="4 7" id="KW-0418">Kinase</keyword>
<feature type="binding site" evidence="7">
    <location>
        <begin position="10"/>
        <end position="15"/>
    </location>
    <ligand>
        <name>ATP</name>
        <dbReference type="ChEBI" id="CHEBI:30616"/>
    </ligand>
</feature>
<dbReference type="PRINTS" id="PR01100">
    <property type="entry name" value="SHIKIMTKNASE"/>
</dbReference>
<keyword evidence="2 7" id="KW-0808">Transferase</keyword>
<organism evidence="8 9">
    <name type="scientific">Arachnia rubra</name>
    <dbReference type="NCBI Taxonomy" id="1547448"/>
    <lineage>
        <taxon>Bacteria</taxon>
        <taxon>Bacillati</taxon>
        <taxon>Actinomycetota</taxon>
        <taxon>Actinomycetes</taxon>
        <taxon>Propionibacteriales</taxon>
        <taxon>Propionibacteriaceae</taxon>
        <taxon>Arachnia</taxon>
    </lineage>
</organism>
<comment type="similarity">
    <text evidence="7">Belongs to the shikimate kinase family.</text>
</comment>
<evidence type="ECO:0000256" key="3">
    <source>
        <dbReference type="ARBA" id="ARBA00022741"/>
    </source>
</evidence>
<dbReference type="Gene3D" id="3.40.50.300">
    <property type="entry name" value="P-loop containing nucleotide triphosphate hydrolases"/>
    <property type="match status" value="1"/>
</dbReference>
<evidence type="ECO:0000256" key="1">
    <source>
        <dbReference type="ARBA" id="ARBA00022605"/>
    </source>
</evidence>
<dbReference type="EMBL" id="CP072384">
    <property type="protein sequence ID" value="QUC09508.1"/>
    <property type="molecule type" value="Genomic_DNA"/>
</dbReference>
<feature type="binding site" evidence="7">
    <location>
        <position position="149"/>
    </location>
    <ligand>
        <name>ATP</name>
        <dbReference type="ChEBI" id="CHEBI:30616"/>
    </ligand>
</feature>
<keyword evidence="3 7" id="KW-0547">Nucleotide-binding</keyword>
<dbReference type="HAMAP" id="MF_00109">
    <property type="entry name" value="Shikimate_kinase"/>
    <property type="match status" value="1"/>
</dbReference>
<evidence type="ECO:0000313" key="9">
    <source>
        <dbReference type="Proteomes" id="UP000678513"/>
    </source>
</evidence>
<dbReference type="PANTHER" id="PTHR21087">
    <property type="entry name" value="SHIKIMATE KINASE"/>
    <property type="match status" value="1"/>
</dbReference>
<keyword evidence="9" id="KW-1185">Reference proteome</keyword>
<feature type="binding site" evidence="7">
    <location>
        <position position="132"/>
    </location>
    <ligand>
        <name>substrate</name>
    </ligand>
</feature>
<dbReference type="CDD" id="cd00464">
    <property type="entry name" value="SK"/>
    <property type="match status" value="1"/>
</dbReference>
<comment type="function">
    <text evidence="7">Catalyzes the specific phosphorylation of the 3-hydroxyl group of shikimic acid using ATP as a cosubstrate.</text>
</comment>
<evidence type="ECO:0000256" key="6">
    <source>
        <dbReference type="ARBA" id="ARBA00023141"/>
    </source>
</evidence>
<evidence type="ECO:0000256" key="4">
    <source>
        <dbReference type="ARBA" id="ARBA00022777"/>
    </source>
</evidence>
<feature type="binding site" evidence="7">
    <location>
        <position position="32"/>
    </location>
    <ligand>
        <name>substrate</name>
    </ligand>
</feature>
<comment type="subcellular location">
    <subcellularLocation>
        <location evidence="7">Cytoplasm</location>
    </subcellularLocation>
</comment>
<gene>
    <name evidence="7" type="primary">aroK</name>
    <name evidence="8" type="ORF">J5A65_07315</name>
</gene>
<protein>
    <recommendedName>
        <fullName evidence="7">Shikimate kinase</fullName>
        <shortName evidence="7">SK</shortName>
        <ecNumber evidence="7">2.7.1.71</ecNumber>
    </recommendedName>
</protein>
<name>A0ABX7Y9R3_9ACTN</name>
<feature type="binding site" evidence="7">
    <location>
        <position position="114"/>
    </location>
    <ligand>
        <name>ATP</name>
        <dbReference type="ChEBI" id="CHEBI:30616"/>
    </ligand>
</feature>
<feature type="binding site" evidence="7">
    <location>
        <position position="14"/>
    </location>
    <ligand>
        <name>Mg(2+)</name>
        <dbReference type="ChEBI" id="CHEBI:18420"/>
    </ligand>
</feature>
<evidence type="ECO:0000313" key="8">
    <source>
        <dbReference type="EMBL" id="QUC09508.1"/>
    </source>
</evidence>
<dbReference type="Proteomes" id="UP000678513">
    <property type="component" value="Chromosome"/>
</dbReference>
<feature type="binding site" evidence="7">
    <location>
        <position position="56"/>
    </location>
    <ligand>
        <name>substrate</name>
    </ligand>
</feature>
<dbReference type="InterPro" id="IPR000623">
    <property type="entry name" value="Shikimate_kinase/TSH1"/>
</dbReference>
<proteinExistence type="inferred from homology"/>
<comment type="cofactor">
    <cofactor evidence="7">
        <name>Mg(2+)</name>
        <dbReference type="ChEBI" id="CHEBI:18420"/>
    </cofactor>
    <text evidence="7">Binds 1 Mg(2+) ion per subunit.</text>
</comment>
<keyword evidence="1 7" id="KW-0028">Amino-acid biosynthesis</keyword>
<comment type="pathway">
    <text evidence="7">Metabolic intermediate biosynthesis; chorismate biosynthesis; chorismate from D-erythrose 4-phosphate and phosphoenolpyruvate: step 5/7.</text>
</comment>
<feature type="binding site" evidence="7">
    <location>
        <position position="77"/>
    </location>
    <ligand>
        <name>substrate</name>
    </ligand>
</feature>
<accession>A0ABX7Y9R3</accession>
<keyword evidence="6 7" id="KW-0057">Aromatic amino acid biosynthesis</keyword>
<dbReference type="SUPFAM" id="SSF52540">
    <property type="entry name" value="P-loop containing nucleoside triphosphate hydrolases"/>
    <property type="match status" value="1"/>
</dbReference>
<dbReference type="PANTHER" id="PTHR21087:SF16">
    <property type="entry name" value="SHIKIMATE KINASE 1, CHLOROPLASTIC"/>
    <property type="match status" value="1"/>
</dbReference>
<sequence>MTIVLIGAPGAGKTTVGAELARLLGRAFVDVDARIEEVVGKSVSEIFADEGEAHFRSLEESTTLELLADGEVVSLGGGAVMNPRIRQALAGHDVIWLEVSIKQASRRVGLNTARPLLLGNVRGRLVELLRERTPVYEALATTRIDTDRREPREIAVELADARRQP</sequence>
<keyword evidence="7" id="KW-0963">Cytoplasm</keyword>
<dbReference type="InterPro" id="IPR027417">
    <property type="entry name" value="P-loop_NTPase"/>
</dbReference>
<evidence type="ECO:0000256" key="2">
    <source>
        <dbReference type="ARBA" id="ARBA00022679"/>
    </source>
</evidence>
<dbReference type="EC" id="2.7.1.71" evidence="7"/>
<keyword evidence="7" id="KW-0479">Metal-binding</keyword>
<dbReference type="Pfam" id="PF01202">
    <property type="entry name" value="SKI"/>
    <property type="match status" value="1"/>
</dbReference>
<dbReference type="RefSeq" id="WP_212327230.1">
    <property type="nucleotide sequence ID" value="NZ_AP024463.1"/>
</dbReference>